<dbReference type="InterPro" id="IPR000272">
    <property type="entry name" value="Ion-transport_regulator_FXYD"/>
</dbReference>
<dbReference type="AlphaFoldDB" id="A0A673UYQ2"/>
<dbReference type="GO" id="GO:0006814">
    <property type="term" value="P:sodium ion transport"/>
    <property type="evidence" value="ECO:0007669"/>
    <property type="project" value="UniProtKB-KW"/>
</dbReference>
<keyword evidence="10 16" id="KW-0406">Ion transport</keyword>
<keyword evidence="6" id="KW-0732">Signal</keyword>
<keyword evidence="9" id="KW-0915">Sodium</keyword>
<dbReference type="Pfam" id="PF02038">
    <property type="entry name" value="ATP1G1_PLM_MAT8"/>
    <property type="match status" value="1"/>
</dbReference>
<reference evidence="18" key="2">
    <citation type="submission" date="2025-08" db="UniProtKB">
        <authorList>
            <consortium name="Ensembl"/>
        </authorList>
    </citation>
    <scope>IDENTIFICATION</scope>
</reference>
<feature type="transmembrane region" description="Helical" evidence="16">
    <location>
        <begin position="68"/>
        <end position="86"/>
    </location>
</feature>
<evidence type="ECO:0000256" key="17">
    <source>
        <dbReference type="SAM" id="MobiDB-lite"/>
    </source>
</evidence>
<evidence type="ECO:0000313" key="19">
    <source>
        <dbReference type="Proteomes" id="UP000472268"/>
    </source>
</evidence>
<dbReference type="OMA" id="VEXLPER"/>
<evidence type="ECO:0000256" key="1">
    <source>
        <dbReference type="ARBA" id="ARBA00005948"/>
    </source>
</evidence>
<dbReference type="Gene3D" id="1.20.5.780">
    <property type="entry name" value="Single helix bin"/>
    <property type="match status" value="1"/>
</dbReference>
<keyword evidence="4" id="KW-0633">Potassium transport</keyword>
<dbReference type="InterPro" id="IPR047297">
    <property type="entry name" value="FXYD_motif"/>
</dbReference>
<sequence>VSVPHFLHHSLPPSATLATPSAAPTKGTTLSKRRSPGKDVRPDAALGPTGPSEEDPFSYDEDTLRKRGLLVAAVLFITGIVILTSGKCRQLPQLCRSYNR</sequence>
<evidence type="ECO:0000313" key="18">
    <source>
        <dbReference type="Ensembl" id="ENSSSUP00005030563.1"/>
    </source>
</evidence>
<evidence type="ECO:0000256" key="10">
    <source>
        <dbReference type="ARBA" id="ARBA00023065"/>
    </source>
</evidence>
<dbReference type="GO" id="GO:0017080">
    <property type="term" value="F:sodium channel regulator activity"/>
    <property type="evidence" value="ECO:0007669"/>
    <property type="project" value="TreeGrafter"/>
</dbReference>
<evidence type="ECO:0000256" key="8">
    <source>
        <dbReference type="ARBA" id="ARBA00022989"/>
    </source>
</evidence>
<dbReference type="GO" id="GO:0016323">
    <property type="term" value="C:basolateral plasma membrane"/>
    <property type="evidence" value="ECO:0007669"/>
    <property type="project" value="UniProtKB-SubCell"/>
</dbReference>
<dbReference type="FunFam" id="1.20.5.780:FF:000005">
    <property type="entry name" value="FXYD domain-containing ion transport regulator"/>
    <property type="match status" value="1"/>
</dbReference>
<evidence type="ECO:0000256" key="14">
    <source>
        <dbReference type="ARBA" id="ARBA00056439"/>
    </source>
</evidence>
<dbReference type="PROSITE" id="PS01310">
    <property type="entry name" value="FXYD"/>
    <property type="match status" value="1"/>
</dbReference>
<evidence type="ECO:0000256" key="7">
    <source>
        <dbReference type="ARBA" id="ARBA00022958"/>
    </source>
</evidence>
<keyword evidence="19" id="KW-1185">Reference proteome</keyword>
<comment type="similarity">
    <text evidence="1 16">Belongs to the FXYD family.</text>
</comment>
<name>A0A673UYQ2_SURSU</name>
<keyword evidence="3" id="KW-1003">Cell membrane</keyword>
<proteinExistence type="inferred from homology"/>
<keyword evidence="7" id="KW-0630">Potassium</keyword>
<evidence type="ECO:0000256" key="2">
    <source>
        <dbReference type="ARBA" id="ARBA00022448"/>
    </source>
</evidence>
<dbReference type="GO" id="GO:0006813">
    <property type="term" value="P:potassium ion transport"/>
    <property type="evidence" value="ECO:0007669"/>
    <property type="project" value="UniProtKB-KW"/>
</dbReference>
<keyword evidence="2 16" id="KW-0813">Transport</keyword>
<dbReference type="CDD" id="cd20323">
    <property type="entry name" value="FXYD_FXYD5"/>
    <property type="match status" value="1"/>
</dbReference>
<comment type="function">
    <text evidence="14">Associates with and regulates the activity of the sodium/potassium-transporting ATPase (NKA) which catalyzes the hydrolysis of ATP coupled with the exchange of Na(+) and K(+) ions across the plasma membrane. May increase NKA activity by increasing the apparent affinity for Na(+). Involved in down-regulation of E-cadherin which results in reduced cell adhesion. Promotes metastasis.</text>
</comment>
<feature type="compositionally biased region" description="Low complexity" evidence="17">
    <location>
        <begin position="10"/>
        <end position="25"/>
    </location>
</feature>
<feature type="region of interest" description="Disordered" evidence="17">
    <location>
        <begin position="1"/>
        <end position="59"/>
    </location>
</feature>
<dbReference type="Ensembl" id="ENSSSUT00005034888.1">
    <property type="protein sequence ID" value="ENSSSUP00005030563.1"/>
    <property type="gene ID" value="ENSSSUG00005019720.1"/>
</dbReference>
<keyword evidence="8 16" id="KW-1133">Transmembrane helix</keyword>
<accession>A0A673UYQ2</accession>
<dbReference type="GO" id="GO:0043269">
    <property type="term" value="P:regulation of monoatomic ion transport"/>
    <property type="evidence" value="ECO:0007669"/>
    <property type="project" value="InterPro"/>
</dbReference>
<evidence type="ECO:0000256" key="4">
    <source>
        <dbReference type="ARBA" id="ARBA00022538"/>
    </source>
</evidence>
<dbReference type="PANTHER" id="PTHR14132">
    <property type="entry name" value="SODIUM/POTASSIUM-TRANSPORTING ATPASE SUBUNIT GAMMA"/>
    <property type="match status" value="1"/>
</dbReference>
<keyword evidence="12" id="KW-0739">Sodium transport</keyword>
<protein>
    <recommendedName>
        <fullName evidence="16">FXYD domain-containing ion transport regulator</fullName>
    </recommendedName>
</protein>
<evidence type="ECO:0000256" key="12">
    <source>
        <dbReference type="ARBA" id="ARBA00023201"/>
    </source>
</evidence>
<reference evidence="18" key="3">
    <citation type="submission" date="2025-09" db="UniProtKB">
        <authorList>
            <consortium name="Ensembl"/>
        </authorList>
    </citation>
    <scope>IDENTIFICATION</scope>
</reference>
<organism evidence="18 19">
    <name type="scientific">Suricata suricatta</name>
    <name type="common">Meerkat</name>
    <dbReference type="NCBI Taxonomy" id="37032"/>
    <lineage>
        <taxon>Eukaryota</taxon>
        <taxon>Metazoa</taxon>
        <taxon>Chordata</taxon>
        <taxon>Craniata</taxon>
        <taxon>Vertebrata</taxon>
        <taxon>Euteleostomi</taxon>
        <taxon>Mammalia</taxon>
        <taxon>Eutheria</taxon>
        <taxon>Laurasiatheria</taxon>
        <taxon>Carnivora</taxon>
        <taxon>Feliformia</taxon>
        <taxon>Herpestidae</taxon>
        <taxon>Suricata</taxon>
    </lineage>
</organism>
<evidence type="ECO:0000256" key="15">
    <source>
        <dbReference type="ARBA" id="ARBA00064017"/>
    </source>
</evidence>
<evidence type="ECO:0000256" key="5">
    <source>
        <dbReference type="ARBA" id="ARBA00022692"/>
    </source>
</evidence>
<dbReference type="PANTHER" id="PTHR14132:SF14">
    <property type="entry name" value="FXYD DOMAIN-CONTAINING ION TRANSPORT REGULATOR 5"/>
    <property type="match status" value="1"/>
</dbReference>
<evidence type="ECO:0000256" key="13">
    <source>
        <dbReference type="ARBA" id="ARBA00023768"/>
    </source>
</evidence>
<keyword evidence="11 16" id="KW-0472">Membrane</keyword>
<keyword evidence="5 16" id="KW-0812">Transmembrane</keyword>
<evidence type="ECO:0000256" key="11">
    <source>
        <dbReference type="ARBA" id="ARBA00023136"/>
    </source>
</evidence>
<evidence type="ECO:0000256" key="16">
    <source>
        <dbReference type="RuleBase" id="RU364131"/>
    </source>
</evidence>
<reference evidence="18 19" key="1">
    <citation type="submission" date="2019-05" db="EMBL/GenBank/DDBJ databases">
        <title>A Chromosome-scale Meerkat (S. suricatta) Genome Assembly.</title>
        <authorList>
            <person name="Dudchenko O."/>
            <person name="Lieberman Aiden E."/>
            <person name="Tung J."/>
            <person name="Barreiro L.B."/>
            <person name="Clutton-Brock T.H."/>
        </authorList>
    </citation>
    <scope>NUCLEOTIDE SEQUENCE [LARGE SCALE GENOMIC DNA]</scope>
</reference>
<evidence type="ECO:0000256" key="9">
    <source>
        <dbReference type="ARBA" id="ARBA00023053"/>
    </source>
</evidence>
<comment type="subcellular location">
    <subcellularLocation>
        <location evidence="13">Basolateral cell membrane</location>
        <topology evidence="13">Single-pass type I membrane protein</topology>
    </subcellularLocation>
</comment>
<evidence type="ECO:0000256" key="3">
    <source>
        <dbReference type="ARBA" id="ARBA00022475"/>
    </source>
</evidence>
<evidence type="ECO:0000256" key="6">
    <source>
        <dbReference type="ARBA" id="ARBA00022729"/>
    </source>
</evidence>
<comment type="subunit">
    <text evidence="15">Regulatory subunit of the sodium/potassium-transporting ATPase which is composed of a catalytic alpha subunit, a non-catalytic beta subunit and an additional regulatory subunit. The regulatory subunit, a member of the FXYD protein family, modulates the enzymatic activity in a tissue- and isoform-specific way by changing affinities of the Na+/K+-ATPase toward Na(+), K(+) or ATP.</text>
</comment>
<dbReference type="Proteomes" id="UP000472268">
    <property type="component" value="Chromosome 16"/>
</dbReference>